<reference evidence="1 2" key="1">
    <citation type="submission" date="2017-11" db="EMBL/GenBank/DDBJ databases">
        <title>De novo assembly and phasing of dikaryotic genomes from two isolates of Puccinia coronata f. sp. avenae, the causal agent of oat crown rust.</title>
        <authorList>
            <person name="Miller M.E."/>
            <person name="Zhang Y."/>
            <person name="Omidvar V."/>
            <person name="Sperschneider J."/>
            <person name="Schwessinger B."/>
            <person name="Raley C."/>
            <person name="Palmer J.M."/>
            <person name="Garnica D."/>
            <person name="Upadhyaya N."/>
            <person name="Rathjen J."/>
            <person name="Taylor J.M."/>
            <person name="Park R.F."/>
            <person name="Dodds P.N."/>
            <person name="Hirsch C.D."/>
            <person name="Kianian S.F."/>
            <person name="Figueroa M."/>
        </authorList>
    </citation>
    <scope>NUCLEOTIDE SEQUENCE [LARGE SCALE GENOMIC DNA]</scope>
    <source>
        <strain evidence="1">12NC29</strain>
    </source>
</reference>
<evidence type="ECO:0000313" key="2">
    <source>
        <dbReference type="Proteomes" id="UP000235388"/>
    </source>
</evidence>
<protein>
    <submittedName>
        <fullName evidence="1">Uncharacterized protein</fullName>
    </submittedName>
</protein>
<dbReference type="Proteomes" id="UP000235388">
    <property type="component" value="Unassembled WGS sequence"/>
</dbReference>
<dbReference type="AlphaFoldDB" id="A0A2N5V6I3"/>
<comment type="caution">
    <text evidence="1">The sequence shown here is derived from an EMBL/GenBank/DDBJ whole genome shotgun (WGS) entry which is preliminary data.</text>
</comment>
<dbReference type="EMBL" id="PGCJ01000126">
    <property type="protein sequence ID" value="PLW45613.1"/>
    <property type="molecule type" value="Genomic_DNA"/>
</dbReference>
<keyword evidence="2" id="KW-1185">Reference proteome</keyword>
<proteinExistence type="predicted"/>
<gene>
    <name evidence="1" type="ORF">PCANC_08364</name>
</gene>
<sequence>MSRDTLLAKTSWSAGIPCLPRHLASSDHDAKSIKLTQQDHSIINHHSSQQDHFDPLRKTQNILSINPIHTRSHVYTRGKTQDKSTSNLSLSPMIAQKTFAAGSTTVKDQRDNIYSSTNQSSLLYRIT</sequence>
<evidence type="ECO:0000313" key="1">
    <source>
        <dbReference type="EMBL" id="PLW45613.1"/>
    </source>
</evidence>
<organism evidence="1 2">
    <name type="scientific">Puccinia coronata f. sp. avenae</name>
    <dbReference type="NCBI Taxonomy" id="200324"/>
    <lineage>
        <taxon>Eukaryota</taxon>
        <taxon>Fungi</taxon>
        <taxon>Dikarya</taxon>
        <taxon>Basidiomycota</taxon>
        <taxon>Pucciniomycotina</taxon>
        <taxon>Pucciniomycetes</taxon>
        <taxon>Pucciniales</taxon>
        <taxon>Pucciniaceae</taxon>
        <taxon>Puccinia</taxon>
    </lineage>
</organism>
<accession>A0A2N5V6I3</accession>
<name>A0A2N5V6I3_9BASI</name>